<feature type="coiled-coil region" evidence="1">
    <location>
        <begin position="250"/>
        <end position="312"/>
    </location>
</feature>
<feature type="compositionally biased region" description="Acidic residues" evidence="2">
    <location>
        <begin position="63"/>
        <end position="73"/>
    </location>
</feature>
<feature type="region of interest" description="Disordered" evidence="2">
    <location>
        <begin position="57"/>
        <end position="77"/>
    </location>
</feature>
<evidence type="ECO:0000256" key="2">
    <source>
        <dbReference type="SAM" id="MobiDB-lite"/>
    </source>
</evidence>
<accession>A0A9D5BWN2</accession>
<keyword evidence="4" id="KW-1185">Reference proteome</keyword>
<name>A0A9D5BWN2_9LILI</name>
<evidence type="ECO:0000256" key="1">
    <source>
        <dbReference type="SAM" id="Coils"/>
    </source>
</evidence>
<protein>
    <submittedName>
        <fullName evidence="3">Uncharacterized protein</fullName>
    </submittedName>
</protein>
<keyword evidence="1" id="KW-0175">Coiled coil</keyword>
<reference evidence="3" key="2">
    <citation type="journal article" date="2022" name="Hortic Res">
        <title>The genome of Dioscorea zingiberensis sheds light on the biosynthesis, origin and evolution of the medicinally important diosgenin saponins.</title>
        <authorList>
            <person name="Li Y."/>
            <person name="Tan C."/>
            <person name="Li Z."/>
            <person name="Guo J."/>
            <person name="Li S."/>
            <person name="Chen X."/>
            <person name="Wang C."/>
            <person name="Dai X."/>
            <person name="Yang H."/>
            <person name="Song W."/>
            <person name="Hou L."/>
            <person name="Xu J."/>
            <person name="Tong Z."/>
            <person name="Xu A."/>
            <person name="Yuan X."/>
            <person name="Wang W."/>
            <person name="Yang Q."/>
            <person name="Chen L."/>
            <person name="Sun Z."/>
            <person name="Wang K."/>
            <person name="Pan B."/>
            <person name="Chen J."/>
            <person name="Bao Y."/>
            <person name="Liu F."/>
            <person name="Qi X."/>
            <person name="Gang D.R."/>
            <person name="Wen J."/>
            <person name="Li J."/>
        </authorList>
    </citation>
    <scope>NUCLEOTIDE SEQUENCE</scope>
    <source>
        <strain evidence="3">Dzin_1.0</strain>
    </source>
</reference>
<dbReference type="AlphaFoldDB" id="A0A9D5BWN2"/>
<gene>
    <name evidence="3" type="ORF">J5N97_029964</name>
</gene>
<evidence type="ECO:0000313" key="3">
    <source>
        <dbReference type="EMBL" id="KAJ0962136.1"/>
    </source>
</evidence>
<feature type="compositionally biased region" description="Polar residues" evidence="2">
    <location>
        <begin position="158"/>
        <end position="178"/>
    </location>
</feature>
<dbReference type="EMBL" id="JAGGNH010000010">
    <property type="protein sequence ID" value="KAJ0962136.1"/>
    <property type="molecule type" value="Genomic_DNA"/>
</dbReference>
<reference evidence="3" key="1">
    <citation type="submission" date="2021-03" db="EMBL/GenBank/DDBJ databases">
        <authorList>
            <person name="Li Z."/>
            <person name="Yang C."/>
        </authorList>
    </citation>
    <scope>NUCLEOTIDE SEQUENCE</scope>
    <source>
        <strain evidence="3">Dzin_1.0</strain>
        <tissue evidence="3">Leaf</tissue>
    </source>
</reference>
<proteinExistence type="predicted"/>
<dbReference type="Proteomes" id="UP001085076">
    <property type="component" value="Miscellaneous, Linkage group lg10"/>
</dbReference>
<sequence length="401" mass="45551">MPRKPKGSSARLVTGCRVEERALIEVISQSKDGDSARKVDVGVVQRYVPRKRVVSRKIKEQAEESNDDLDDSRDENREIPLKGNITFSVIEQAVVAELPPLIDDVPLAKKKRILVKVPHSTTTTPDHPLEVPYSHEVEPHVRVVAVVKSNRAVICSTPSKGSMMATNKEPNSLPSTEESTQKKGLKKGKETSGIFKSQGMYSSDEMERAYIEFLEKINYIIFPSLNKVCAETGETDQALGTTVDWKSGEIKELSNERNRALKRRKKDEETVQSFTAKRAKLDDHKDQLEQKVTALNKNMKRLLEKKAEALKDKGINIDNAQLLKRIMVKKLNDVLKVKLDSTEKYVRVLQSQSNIFFKDLQVKEDLLRYAKVDRDNAEERRDTALADLQFVKKTSNHTRKE</sequence>
<organism evidence="3 4">
    <name type="scientific">Dioscorea zingiberensis</name>
    <dbReference type="NCBI Taxonomy" id="325984"/>
    <lineage>
        <taxon>Eukaryota</taxon>
        <taxon>Viridiplantae</taxon>
        <taxon>Streptophyta</taxon>
        <taxon>Embryophyta</taxon>
        <taxon>Tracheophyta</taxon>
        <taxon>Spermatophyta</taxon>
        <taxon>Magnoliopsida</taxon>
        <taxon>Liliopsida</taxon>
        <taxon>Dioscoreales</taxon>
        <taxon>Dioscoreaceae</taxon>
        <taxon>Dioscorea</taxon>
    </lineage>
</organism>
<evidence type="ECO:0000313" key="4">
    <source>
        <dbReference type="Proteomes" id="UP001085076"/>
    </source>
</evidence>
<feature type="region of interest" description="Disordered" evidence="2">
    <location>
        <begin position="158"/>
        <end position="190"/>
    </location>
</feature>
<comment type="caution">
    <text evidence="3">The sequence shown here is derived from an EMBL/GenBank/DDBJ whole genome shotgun (WGS) entry which is preliminary data.</text>
</comment>